<sequence>MLTNTGIPTIFVCDIPIDLLPQWQIDQISEHYNPRNSNLALWISEVLKPEHIVTHEHPSNIFKRTCAKVA</sequence>
<proteinExistence type="predicted"/>
<gene>
    <name evidence="1" type="ORF">ABIA69_002239</name>
</gene>
<organism evidence="1 2">
    <name type="scientific">Lysinibacillus parviboronicapiens</name>
    <dbReference type="NCBI Taxonomy" id="436516"/>
    <lineage>
        <taxon>Bacteria</taxon>
        <taxon>Bacillati</taxon>
        <taxon>Bacillota</taxon>
        <taxon>Bacilli</taxon>
        <taxon>Bacillales</taxon>
        <taxon>Bacillaceae</taxon>
        <taxon>Lysinibacillus</taxon>
    </lineage>
</organism>
<dbReference type="RefSeq" id="WP_354471831.1">
    <property type="nucleotide sequence ID" value="NZ_JBEPSB010000008.1"/>
</dbReference>
<reference evidence="1 2" key="1">
    <citation type="submission" date="2024-06" db="EMBL/GenBank/DDBJ databases">
        <title>Sorghum-associated microbial communities from plants grown in Nebraska, USA.</title>
        <authorList>
            <person name="Schachtman D."/>
        </authorList>
    </citation>
    <scope>NUCLEOTIDE SEQUENCE [LARGE SCALE GENOMIC DNA]</scope>
    <source>
        <strain evidence="1 2">736</strain>
    </source>
</reference>
<dbReference type="Proteomes" id="UP001549363">
    <property type="component" value="Unassembled WGS sequence"/>
</dbReference>
<protein>
    <submittedName>
        <fullName evidence="1">Uncharacterized protein</fullName>
    </submittedName>
</protein>
<dbReference type="EMBL" id="JBEPSB010000008">
    <property type="protein sequence ID" value="MET4561094.1"/>
    <property type="molecule type" value="Genomic_DNA"/>
</dbReference>
<evidence type="ECO:0000313" key="2">
    <source>
        <dbReference type="Proteomes" id="UP001549363"/>
    </source>
</evidence>
<evidence type="ECO:0000313" key="1">
    <source>
        <dbReference type="EMBL" id="MET4561094.1"/>
    </source>
</evidence>
<accession>A0ABV2PKC4</accession>
<name>A0ABV2PKC4_9BACI</name>
<comment type="caution">
    <text evidence="1">The sequence shown here is derived from an EMBL/GenBank/DDBJ whole genome shotgun (WGS) entry which is preliminary data.</text>
</comment>
<keyword evidence="2" id="KW-1185">Reference proteome</keyword>